<dbReference type="InParanoid" id="D2H0I2"/>
<dbReference type="EMBL" id="GL192407">
    <property type="protein sequence ID" value="EFB16858.1"/>
    <property type="molecule type" value="Genomic_DNA"/>
</dbReference>
<protein>
    <submittedName>
        <fullName evidence="1">Uncharacterized protein</fullName>
    </submittedName>
</protein>
<dbReference type="InterPro" id="IPR029032">
    <property type="entry name" value="AhpD-like"/>
</dbReference>
<dbReference type="PANTHER" id="PTHR35446">
    <property type="entry name" value="SI:CH211-175M2.5"/>
    <property type="match status" value="1"/>
</dbReference>
<name>D2H0I2_AILME</name>
<proteinExistence type="predicted"/>
<dbReference type="Gene3D" id="1.20.5.810">
    <property type="entry name" value="AhpD-like"/>
    <property type="match status" value="1"/>
</dbReference>
<accession>D2H0I2</accession>
<gene>
    <name evidence="1" type="ORF">PANDA_002934</name>
</gene>
<dbReference type="SUPFAM" id="SSF69118">
    <property type="entry name" value="AhpD-like"/>
    <property type="match status" value="1"/>
</dbReference>
<sequence length="129" mass="14911">MYRGEVSDVKLLGKVACGDSELGLYETQQEEKSKPISRYPIPYEKDLPFDIVELTEEVEKKTGFLPNVFKVLSYRPLEFRAFFAYYNAIYTRKRQLRRADKELIIVVTSLANHTAWLSTVPSTGSPRRT</sequence>
<evidence type="ECO:0000313" key="1">
    <source>
        <dbReference type="EMBL" id="EFB16858.1"/>
    </source>
</evidence>
<dbReference type="PANTHER" id="PTHR35446:SF2">
    <property type="entry name" value="CARBOXYMUCONOLACTONE DECARBOXYLASE-LIKE DOMAIN-CONTAINING PROTEIN"/>
    <property type="match status" value="1"/>
</dbReference>
<reference evidence="1" key="1">
    <citation type="journal article" date="2010" name="Nature">
        <title>The sequence and de novo assembly of the giant panda genome.</title>
        <authorList>
            <person name="Li R."/>
            <person name="Fan W."/>
            <person name="Tian G."/>
            <person name="Zhu H."/>
            <person name="He L."/>
            <person name="Cai J."/>
            <person name="Huang Q."/>
            <person name="Cai Q."/>
            <person name="Li B."/>
            <person name="Bai Y."/>
            <person name="Zhang Z."/>
            <person name="Zhang Y."/>
            <person name="Wang W."/>
            <person name="Li J."/>
            <person name="Wei F."/>
            <person name="Li H."/>
            <person name="Jian M."/>
            <person name="Li J."/>
            <person name="Zhang Z."/>
            <person name="Nielsen R."/>
            <person name="Li D."/>
            <person name="Gu W."/>
            <person name="Yang Z."/>
            <person name="Xuan Z."/>
            <person name="Ryder O.A."/>
            <person name="Leung F.C."/>
            <person name="Zhou Y."/>
            <person name="Cao J."/>
            <person name="Sun X."/>
            <person name="Fu Y."/>
            <person name="Fang X."/>
            <person name="Guo X."/>
            <person name="Wang B."/>
            <person name="Hou R."/>
            <person name="Shen F."/>
            <person name="Mu B."/>
            <person name="Ni P."/>
            <person name="Lin R."/>
            <person name="Qian W."/>
            <person name="Wang G."/>
            <person name="Yu C."/>
            <person name="Nie W."/>
            <person name="Wang J."/>
            <person name="Wu Z."/>
            <person name="Liang H."/>
            <person name="Min J."/>
            <person name="Wu Q."/>
            <person name="Cheng S."/>
            <person name="Ruan J."/>
            <person name="Wang M."/>
            <person name="Shi Z."/>
            <person name="Wen M."/>
            <person name="Liu B."/>
            <person name="Ren X."/>
            <person name="Zheng H."/>
            <person name="Dong D."/>
            <person name="Cook K."/>
            <person name="Shan G."/>
            <person name="Zhang H."/>
            <person name="Kosiol C."/>
            <person name="Xie X."/>
            <person name="Lu Z."/>
            <person name="Zheng H."/>
            <person name="Li Y."/>
            <person name="Steiner C.C."/>
            <person name="Lam T.T."/>
            <person name="Lin S."/>
            <person name="Zhang Q."/>
            <person name="Li G."/>
            <person name="Tian J."/>
            <person name="Gong T."/>
            <person name="Liu H."/>
            <person name="Zhang D."/>
            <person name="Fang L."/>
            <person name="Ye C."/>
            <person name="Zhang J."/>
            <person name="Hu W."/>
            <person name="Xu A."/>
            <person name="Ren Y."/>
            <person name="Zhang G."/>
            <person name="Bruford M.W."/>
            <person name="Li Q."/>
            <person name="Ma L."/>
            <person name="Guo Y."/>
            <person name="An N."/>
            <person name="Hu Y."/>
            <person name="Zheng Y."/>
            <person name="Shi Y."/>
            <person name="Li Z."/>
            <person name="Liu Q."/>
            <person name="Chen Y."/>
            <person name="Zhao J."/>
            <person name="Qu N."/>
            <person name="Zhao S."/>
            <person name="Tian F."/>
            <person name="Wang X."/>
            <person name="Wang H."/>
            <person name="Xu L."/>
            <person name="Liu X."/>
            <person name="Vinar T."/>
            <person name="Wang Y."/>
            <person name="Lam T.W."/>
            <person name="Yiu S.M."/>
            <person name="Liu S."/>
            <person name="Zhang H."/>
            <person name="Li D."/>
            <person name="Huang Y."/>
            <person name="Wang X."/>
            <person name="Yang G."/>
            <person name="Jiang Z."/>
            <person name="Wang J."/>
            <person name="Qin N."/>
            <person name="Li L."/>
            <person name="Li J."/>
            <person name="Bolund L."/>
            <person name="Kristiansen K."/>
            <person name="Wong G.K."/>
            <person name="Olson M."/>
            <person name="Zhang X."/>
            <person name="Li S."/>
            <person name="Yang H."/>
            <person name="Wang J."/>
            <person name="Wang J."/>
        </authorList>
    </citation>
    <scope>NUCLEOTIDE SEQUENCE [LARGE SCALE GENOMIC DNA]</scope>
</reference>
<organism evidence="1">
    <name type="scientific">Ailuropoda melanoleuca</name>
    <name type="common">Giant panda</name>
    <dbReference type="NCBI Taxonomy" id="9646"/>
    <lineage>
        <taxon>Eukaryota</taxon>
        <taxon>Metazoa</taxon>
        <taxon>Chordata</taxon>
        <taxon>Craniata</taxon>
        <taxon>Vertebrata</taxon>
        <taxon>Euteleostomi</taxon>
        <taxon>Mammalia</taxon>
        <taxon>Eutheria</taxon>
        <taxon>Laurasiatheria</taxon>
        <taxon>Carnivora</taxon>
        <taxon>Caniformia</taxon>
        <taxon>Ursidae</taxon>
        <taxon>Ailuropoda</taxon>
    </lineage>
</organism>
<dbReference type="AlphaFoldDB" id="D2H0I2"/>